<keyword evidence="3" id="KW-1185">Reference proteome</keyword>
<dbReference type="RefSeq" id="WP_137403746.1">
    <property type="nucleotide sequence ID" value="NZ_BMIU01000029.1"/>
</dbReference>
<feature type="signal peptide" evidence="1">
    <location>
        <begin position="1"/>
        <end position="19"/>
    </location>
</feature>
<organism evidence="2 3">
    <name type="scientific">Echinicola rosea</name>
    <dbReference type="NCBI Taxonomy" id="1807691"/>
    <lineage>
        <taxon>Bacteria</taxon>
        <taxon>Pseudomonadati</taxon>
        <taxon>Bacteroidota</taxon>
        <taxon>Cytophagia</taxon>
        <taxon>Cytophagales</taxon>
        <taxon>Cyclobacteriaceae</taxon>
        <taxon>Echinicola</taxon>
    </lineage>
</organism>
<reference evidence="3" key="1">
    <citation type="journal article" date="2019" name="Int. J. Syst. Evol. Microbiol.">
        <title>The Global Catalogue of Microorganisms (GCM) 10K type strain sequencing project: providing services to taxonomists for standard genome sequencing and annotation.</title>
        <authorList>
            <consortium name="The Broad Institute Genomics Platform"/>
            <consortium name="The Broad Institute Genome Sequencing Center for Infectious Disease"/>
            <person name="Wu L."/>
            <person name="Ma J."/>
        </authorList>
    </citation>
    <scope>NUCLEOTIDE SEQUENCE [LARGE SCALE GENOMIC DNA]</scope>
    <source>
        <strain evidence="3">CGMCC 1.15407</strain>
    </source>
</reference>
<accession>A0ABQ1VAA7</accession>
<name>A0ABQ1VAA7_9BACT</name>
<dbReference type="EMBL" id="BMIU01000029">
    <property type="protein sequence ID" value="GGF48528.1"/>
    <property type="molecule type" value="Genomic_DNA"/>
</dbReference>
<dbReference type="Proteomes" id="UP000647339">
    <property type="component" value="Unassembled WGS sequence"/>
</dbReference>
<comment type="caution">
    <text evidence="2">The sequence shown here is derived from an EMBL/GenBank/DDBJ whole genome shotgun (WGS) entry which is preliminary data.</text>
</comment>
<proteinExistence type="predicted"/>
<evidence type="ECO:0000313" key="2">
    <source>
        <dbReference type="EMBL" id="GGF48528.1"/>
    </source>
</evidence>
<evidence type="ECO:0000256" key="1">
    <source>
        <dbReference type="SAM" id="SignalP"/>
    </source>
</evidence>
<feature type="chain" id="PRO_5045236216" evidence="1">
    <location>
        <begin position="20"/>
        <end position="190"/>
    </location>
</feature>
<protein>
    <submittedName>
        <fullName evidence="2">Uncharacterized protein</fullName>
    </submittedName>
</protein>
<keyword evidence="1" id="KW-0732">Signal</keyword>
<sequence>MKYFLAIVLLFCCFYQLSAQEVCWCDFTVLSENGQYIAKIQAIDADKGETDYRSDWKIKVFEHANGQETLLWEAPYRYAGKPMGALSNDGQYFTYVENWYSKDELLIQIYKNGQKVPSPINGRSLDIPRRKLKKGELHYYWLTETGNPYTYKQDTAGKPFLVIHSTDGNRFTVDLDHGTFREKSSLTASF</sequence>
<gene>
    <name evidence="2" type="ORF">GCM10011339_41450</name>
</gene>
<evidence type="ECO:0000313" key="3">
    <source>
        <dbReference type="Proteomes" id="UP000647339"/>
    </source>
</evidence>